<dbReference type="SUPFAM" id="SSF52058">
    <property type="entry name" value="L domain-like"/>
    <property type="match status" value="1"/>
</dbReference>
<dbReference type="InterPro" id="IPR029071">
    <property type="entry name" value="Ubiquitin-like_domsf"/>
</dbReference>
<dbReference type="Pfam" id="PF01302">
    <property type="entry name" value="CAP_GLY"/>
    <property type="match status" value="1"/>
</dbReference>
<evidence type="ECO:0000256" key="7">
    <source>
        <dbReference type="ARBA" id="ARBA00026055"/>
    </source>
</evidence>
<dbReference type="InterPro" id="IPR000938">
    <property type="entry name" value="CAP-Gly_domain"/>
</dbReference>
<dbReference type="InterPro" id="IPR025875">
    <property type="entry name" value="Leu-rich_rpt_4"/>
</dbReference>
<dbReference type="Proteomes" id="UP000603453">
    <property type="component" value="Unassembled WGS sequence"/>
</dbReference>
<dbReference type="SMART" id="SM00369">
    <property type="entry name" value="LRR_TYP"/>
    <property type="match status" value="3"/>
</dbReference>
<dbReference type="AlphaFoldDB" id="A0A8H7RAC6"/>
<dbReference type="SUPFAM" id="SSF74924">
    <property type="entry name" value="Cap-Gly domain"/>
    <property type="match status" value="1"/>
</dbReference>
<dbReference type="InterPro" id="IPR036859">
    <property type="entry name" value="CAP-Gly_dom_sf"/>
</dbReference>
<evidence type="ECO:0000256" key="5">
    <source>
        <dbReference type="ARBA" id="ARBA00022737"/>
    </source>
</evidence>
<dbReference type="PROSITE" id="PS50245">
    <property type="entry name" value="CAP_GLY_2"/>
    <property type="match status" value="1"/>
</dbReference>
<keyword evidence="5" id="KW-0677">Repeat</keyword>
<evidence type="ECO:0000256" key="6">
    <source>
        <dbReference type="ARBA" id="ARBA00023186"/>
    </source>
</evidence>
<dbReference type="CDD" id="cd17044">
    <property type="entry name" value="Ubl_TBCE"/>
    <property type="match status" value="1"/>
</dbReference>
<protein>
    <recommendedName>
        <fullName evidence="8">CAP-Gly domain-containing protein</fullName>
    </recommendedName>
</protein>
<dbReference type="Pfam" id="PF12799">
    <property type="entry name" value="LRR_4"/>
    <property type="match status" value="1"/>
</dbReference>
<comment type="subcellular location">
    <subcellularLocation>
        <location evidence="1">Cytoplasm</location>
    </subcellularLocation>
</comment>
<evidence type="ECO:0000256" key="4">
    <source>
        <dbReference type="ARBA" id="ARBA00022614"/>
    </source>
</evidence>
<evidence type="ECO:0000256" key="3">
    <source>
        <dbReference type="ARBA" id="ARBA00022490"/>
    </source>
</evidence>
<comment type="similarity">
    <text evidence="2">Belongs to the TBCE family.</text>
</comment>
<dbReference type="Gene3D" id="3.10.20.90">
    <property type="entry name" value="Phosphatidylinositol 3-kinase Catalytic Subunit, Chain A, domain 1"/>
    <property type="match status" value="1"/>
</dbReference>
<keyword evidence="4" id="KW-0433">Leucine-rich repeat</keyword>
<evidence type="ECO:0000313" key="9">
    <source>
        <dbReference type="EMBL" id="KAG2206830.1"/>
    </source>
</evidence>
<dbReference type="FunFam" id="2.30.30.190:FF:000016">
    <property type="entry name" value="Tubulin-folding cofactor E"/>
    <property type="match status" value="1"/>
</dbReference>
<keyword evidence="6" id="KW-0143">Chaperone</keyword>
<dbReference type="InterPro" id="IPR044079">
    <property type="entry name" value="Ubl_TBCE"/>
</dbReference>
<dbReference type="InterPro" id="IPR032675">
    <property type="entry name" value="LRR_dom_sf"/>
</dbReference>
<dbReference type="InterPro" id="IPR001611">
    <property type="entry name" value="Leu-rich_rpt"/>
</dbReference>
<comment type="caution">
    <text evidence="9">The sequence shown here is derived from an EMBL/GenBank/DDBJ whole genome shotgun (WGS) entry which is preliminary data.</text>
</comment>
<sequence length="531" mass="59467">MSMPKVGARIQIGKDRATVMYTGTVEGTTGEWLGIEWDDPTRGKHDGLHQGTRYFSCRHAKSGSFVRYHVQKVVTGTTFMKALKERYTTEDHFTTVKGEKYEKDKDIGELYFGGNKQIVVETYGFEKILRAQRGLSGLTVVGLAEQCVAWAGPPGEISEADLAIEDLDLSRDLIADWKTVSEITSQLGSLMILRINQSRLSAPPREGLCLGNLRTLSLIQTGTTWKEIDALAEQLPLLQDLQLGSNGISELGTMRGLQNLVSLNLEENHIADWSQVATLGALPKLEVLFLNDNELKSVEYIRDTFKHLRFLRLENNQISNMSSLDALDGYPSLTKLRCKANPMFSGLTPELETTQIVGRIGRLTTVNGNTVTRRERVDLERFYLKSCTVDGVTHEAIGVLHPRYATLCQLHGEPHLGGGGKEGQPSALKNRLMTVRLTQRTGMDIEAVLQAKHWSDLQPTRESISKRVLPTMTVRHLKNMVGRLYKMGTHKPALILLQSVQKEDIITMEMNDELRDLKFYSMEDGDEIIVI</sequence>
<comment type="subunit">
    <text evidence="7">Supercomplex made of cofactors A to E. Cofactors A and D function by capturing and stabilizing tubulin in a quasi-native conformation. Cofactor E binds to the cofactor D-tubulin complex; interaction with cofactor C then causes the release of tubulin polypeptides that are committed to the native state.</text>
</comment>
<evidence type="ECO:0000313" key="10">
    <source>
        <dbReference type="Proteomes" id="UP000603453"/>
    </source>
</evidence>
<dbReference type="PROSITE" id="PS51450">
    <property type="entry name" value="LRR"/>
    <property type="match status" value="2"/>
</dbReference>
<accession>A0A8H7RAC6</accession>
<reference evidence="9" key="1">
    <citation type="submission" date="2020-12" db="EMBL/GenBank/DDBJ databases">
        <title>Metabolic potential, ecology and presence of endohyphal bacteria is reflected in genomic diversity of Mucoromycotina.</title>
        <authorList>
            <person name="Muszewska A."/>
            <person name="Okrasinska A."/>
            <person name="Steczkiewicz K."/>
            <person name="Drgas O."/>
            <person name="Orlowska M."/>
            <person name="Perlinska-Lenart U."/>
            <person name="Aleksandrzak-Piekarczyk T."/>
            <person name="Szatraj K."/>
            <person name="Zielenkiewicz U."/>
            <person name="Pilsyk S."/>
            <person name="Malc E."/>
            <person name="Mieczkowski P."/>
            <person name="Kruszewska J.S."/>
            <person name="Biernat P."/>
            <person name="Pawlowska J."/>
        </authorList>
    </citation>
    <scope>NUCLEOTIDE SEQUENCE</scope>
    <source>
        <strain evidence="9">WA0000017839</strain>
    </source>
</reference>
<keyword evidence="3" id="KW-0963">Cytoplasm</keyword>
<dbReference type="PANTHER" id="PTHR18849:SF0">
    <property type="entry name" value="CILIA- AND FLAGELLA-ASSOCIATED PROTEIN 410-RELATED"/>
    <property type="match status" value="1"/>
</dbReference>
<proteinExistence type="inferred from homology"/>
<evidence type="ECO:0000256" key="1">
    <source>
        <dbReference type="ARBA" id="ARBA00004496"/>
    </source>
</evidence>
<name>A0A8H7RAC6_9FUNG</name>
<dbReference type="Gene3D" id="3.80.10.10">
    <property type="entry name" value="Ribonuclease Inhibitor"/>
    <property type="match status" value="2"/>
</dbReference>
<organism evidence="9 10">
    <name type="scientific">Mucor saturninus</name>
    <dbReference type="NCBI Taxonomy" id="64648"/>
    <lineage>
        <taxon>Eukaryota</taxon>
        <taxon>Fungi</taxon>
        <taxon>Fungi incertae sedis</taxon>
        <taxon>Mucoromycota</taxon>
        <taxon>Mucoromycotina</taxon>
        <taxon>Mucoromycetes</taxon>
        <taxon>Mucorales</taxon>
        <taxon>Mucorineae</taxon>
        <taxon>Mucoraceae</taxon>
        <taxon>Mucor</taxon>
    </lineage>
</organism>
<dbReference type="Gene3D" id="2.30.30.190">
    <property type="entry name" value="CAP Gly-rich-like domain"/>
    <property type="match status" value="1"/>
</dbReference>
<dbReference type="InterPro" id="IPR003591">
    <property type="entry name" value="Leu-rich_rpt_typical-subtyp"/>
</dbReference>
<evidence type="ECO:0000256" key="2">
    <source>
        <dbReference type="ARBA" id="ARBA00006286"/>
    </source>
</evidence>
<dbReference type="SUPFAM" id="SSF54236">
    <property type="entry name" value="Ubiquitin-like"/>
    <property type="match status" value="1"/>
</dbReference>
<dbReference type="GO" id="GO:0007010">
    <property type="term" value="P:cytoskeleton organization"/>
    <property type="evidence" value="ECO:0007669"/>
    <property type="project" value="TreeGrafter"/>
</dbReference>
<keyword evidence="10" id="KW-1185">Reference proteome</keyword>
<dbReference type="SMART" id="SM01052">
    <property type="entry name" value="CAP_GLY"/>
    <property type="match status" value="1"/>
</dbReference>
<feature type="domain" description="CAP-Gly" evidence="8">
    <location>
        <begin position="23"/>
        <end position="67"/>
    </location>
</feature>
<dbReference type="EMBL" id="JAEPRD010000028">
    <property type="protein sequence ID" value="KAG2206830.1"/>
    <property type="molecule type" value="Genomic_DNA"/>
</dbReference>
<dbReference type="PANTHER" id="PTHR18849">
    <property type="entry name" value="LEUCINE RICH REPEAT PROTEIN"/>
    <property type="match status" value="1"/>
</dbReference>
<gene>
    <name evidence="9" type="ORF">INT47_007586</name>
</gene>
<evidence type="ECO:0000259" key="8">
    <source>
        <dbReference type="PROSITE" id="PS50245"/>
    </source>
</evidence>
<dbReference type="GO" id="GO:0005737">
    <property type="term" value="C:cytoplasm"/>
    <property type="evidence" value="ECO:0007669"/>
    <property type="project" value="UniProtKB-SubCell"/>
</dbReference>
<dbReference type="OrthoDB" id="5273213at2759"/>